<dbReference type="AlphaFoldDB" id="A0A317SLV8"/>
<proteinExistence type="predicted"/>
<name>A0A317SLV8_9PEZI</name>
<accession>A0A317SLV8</accession>
<sequence length="154" mass="17227">MKTHHKTPLLPSSVPKSSSTSTIIHPILDHSAPHDTIPTRPKMAPHPNKNPNQTPKMTSVEKFNLAASATRNELEIKTIIRDAVHEGVKELGTLVNEKESTGECKSEEELRESKLFVALMEEHERLAKVTDEVLKLREKLRKEVEAGERAAGRN</sequence>
<dbReference type="OrthoDB" id="10545170at2759"/>
<gene>
    <name evidence="3" type="ORF">C7212DRAFT_365394</name>
</gene>
<feature type="coiled-coil region" evidence="1">
    <location>
        <begin position="119"/>
        <end position="146"/>
    </location>
</feature>
<feature type="compositionally biased region" description="Low complexity" evidence="2">
    <location>
        <begin position="8"/>
        <end position="22"/>
    </location>
</feature>
<keyword evidence="4" id="KW-1185">Reference proteome</keyword>
<evidence type="ECO:0000256" key="2">
    <source>
        <dbReference type="SAM" id="MobiDB-lite"/>
    </source>
</evidence>
<comment type="caution">
    <text evidence="3">The sequence shown here is derived from an EMBL/GenBank/DDBJ whole genome shotgun (WGS) entry which is preliminary data.</text>
</comment>
<evidence type="ECO:0000313" key="4">
    <source>
        <dbReference type="Proteomes" id="UP000246991"/>
    </source>
</evidence>
<organism evidence="3 4">
    <name type="scientific">Tuber magnatum</name>
    <name type="common">white Piedmont truffle</name>
    <dbReference type="NCBI Taxonomy" id="42249"/>
    <lineage>
        <taxon>Eukaryota</taxon>
        <taxon>Fungi</taxon>
        <taxon>Dikarya</taxon>
        <taxon>Ascomycota</taxon>
        <taxon>Pezizomycotina</taxon>
        <taxon>Pezizomycetes</taxon>
        <taxon>Pezizales</taxon>
        <taxon>Tuberaceae</taxon>
        <taxon>Tuber</taxon>
    </lineage>
</organism>
<evidence type="ECO:0000256" key="1">
    <source>
        <dbReference type="SAM" id="Coils"/>
    </source>
</evidence>
<dbReference type="EMBL" id="PYWC01000065">
    <property type="protein sequence ID" value="PWW74181.1"/>
    <property type="molecule type" value="Genomic_DNA"/>
</dbReference>
<dbReference type="Proteomes" id="UP000246991">
    <property type="component" value="Unassembled WGS sequence"/>
</dbReference>
<protein>
    <submittedName>
        <fullName evidence="3">Uncharacterized protein</fullName>
    </submittedName>
</protein>
<keyword evidence="1" id="KW-0175">Coiled coil</keyword>
<evidence type="ECO:0000313" key="3">
    <source>
        <dbReference type="EMBL" id="PWW74181.1"/>
    </source>
</evidence>
<reference evidence="3 4" key="1">
    <citation type="submission" date="2018-03" db="EMBL/GenBank/DDBJ databases">
        <title>Genomes of Pezizomycetes fungi and the evolution of truffles.</title>
        <authorList>
            <person name="Murat C."/>
            <person name="Payen T."/>
            <person name="Noel B."/>
            <person name="Kuo A."/>
            <person name="Martin F.M."/>
        </authorList>
    </citation>
    <scope>NUCLEOTIDE SEQUENCE [LARGE SCALE GENOMIC DNA]</scope>
    <source>
        <strain evidence="3">091103-1</strain>
    </source>
</reference>
<feature type="region of interest" description="Disordered" evidence="2">
    <location>
        <begin position="1"/>
        <end position="57"/>
    </location>
</feature>